<dbReference type="Gene3D" id="3.40.50.1000">
    <property type="entry name" value="HAD superfamily/HAD-like"/>
    <property type="match status" value="1"/>
</dbReference>
<dbReference type="SFLD" id="SFLDS00003">
    <property type="entry name" value="Haloacid_Dehalogenase"/>
    <property type="match status" value="1"/>
</dbReference>
<dbReference type="InterPro" id="IPR006439">
    <property type="entry name" value="HAD-SF_hydro_IA"/>
</dbReference>
<protein>
    <submittedName>
        <fullName evidence="1">HAD family phosphatase</fullName>
    </submittedName>
</protein>
<dbReference type="EMBL" id="CP115174">
    <property type="protein sequence ID" value="WBO20819.1"/>
    <property type="molecule type" value="Genomic_DNA"/>
</dbReference>
<name>A0ABY7NLM9_9SPHN</name>
<proteinExistence type="predicted"/>
<sequence>MHGPERLLAGRRLFIFDLDGTLADSSPIHAAAFATVLAPRGIAVDYPAIAGMATAPAMRHLLALAGQQPDDAELAALVAAKRAAARQALVGLREIAGAGAFVACAARHHRLALCTSAARVTADATLAVLGLADRFETIVTADDVAKPKPDAEAFLAVLDRAGVAAADALIFEDSEAGLAAAHAAGIDAIRIGEGAADWPRLTLLLDGAAA</sequence>
<dbReference type="InterPro" id="IPR051806">
    <property type="entry name" value="HAD-like_SPP"/>
</dbReference>
<dbReference type="RefSeq" id="WP_270075469.1">
    <property type="nucleotide sequence ID" value="NZ_CP115174.1"/>
</dbReference>
<dbReference type="SFLD" id="SFLDG01129">
    <property type="entry name" value="C1.5:_HAD__Beta-PGM__Phosphata"/>
    <property type="match status" value="1"/>
</dbReference>
<organism evidence="1 2">
    <name type="scientific">Sphingomonas abietis</name>
    <dbReference type="NCBI Taxonomy" id="3012344"/>
    <lineage>
        <taxon>Bacteria</taxon>
        <taxon>Pseudomonadati</taxon>
        <taxon>Pseudomonadota</taxon>
        <taxon>Alphaproteobacteria</taxon>
        <taxon>Sphingomonadales</taxon>
        <taxon>Sphingomonadaceae</taxon>
        <taxon>Sphingomonas</taxon>
    </lineage>
</organism>
<dbReference type="Pfam" id="PF13419">
    <property type="entry name" value="HAD_2"/>
    <property type="match status" value="1"/>
</dbReference>
<dbReference type="Proteomes" id="UP001210865">
    <property type="component" value="Chromosome"/>
</dbReference>
<dbReference type="InterPro" id="IPR023214">
    <property type="entry name" value="HAD_sf"/>
</dbReference>
<dbReference type="InterPro" id="IPR041492">
    <property type="entry name" value="HAD_2"/>
</dbReference>
<dbReference type="InterPro" id="IPR023198">
    <property type="entry name" value="PGP-like_dom2"/>
</dbReference>
<dbReference type="Gene3D" id="1.10.150.240">
    <property type="entry name" value="Putative phosphatase, domain 2"/>
    <property type="match status" value="1"/>
</dbReference>
<dbReference type="PANTHER" id="PTHR43481:SF4">
    <property type="entry name" value="GLYCEROL-1-PHOSPHATE PHOSPHOHYDROLASE 1-RELATED"/>
    <property type="match status" value="1"/>
</dbReference>
<evidence type="ECO:0000313" key="2">
    <source>
        <dbReference type="Proteomes" id="UP001210865"/>
    </source>
</evidence>
<keyword evidence="2" id="KW-1185">Reference proteome</keyword>
<dbReference type="InterPro" id="IPR036412">
    <property type="entry name" value="HAD-like_sf"/>
</dbReference>
<dbReference type="PANTHER" id="PTHR43481">
    <property type="entry name" value="FRUCTOSE-1-PHOSPHATE PHOSPHATASE"/>
    <property type="match status" value="1"/>
</dbReference>
<evidence type="ECO:0000313" key="1">
    <source>
        <dbReference type="EMBL" id="WBO20819.1"/>
    </source>
</evidence>
<reference evidence="1 2" key="1">
    <citation type="submission" date="2022-12" db="EMBL/GenBank/DDBJ databases">
        <title>Sphingomonas abieness sp. nov., an endophytic bacterium isolated from Abies koreana.</title>
        <authorList>
            <person name="Jiang L."/>
            <person name="Lee J."/>
        </authorList>
    </citation>
    <scope>NUCLEOTIDE SEQUENCE [LARGE SCALE GENOMIC DNA]</scope>
    <source>
        <strain evidence="2">PAMB 00755</strain>
    </source>
</reference>
<dbReference type="NCBIfam" id="TIGR01509">
    <property type="entry name" value="HAD-SF-IA-v3"/>
    <property type="match status" value="1"/>
</dbReference>
<accession>A0ABY7NLM9</accession>
<gene>
    <name evidence="1" type="ORF">PBT88_11410</name>
</gene>
<dbReference type="SUPFAM" id="SSF56784">
    <property type="entry name" value="HAD-like"/>
    <property type="match status" value="1"/>
</dbReference>